<name>A0A9D4P1I6_DERFA</name>
<dbReference type="PANTHER" id="PTHR13457:SF1">
    <property type="entry name" value="HEAT REPEAT-CONTAINING PROTEIN 1"/>
    <property type="match status" value="1"/>
</dbReference>
<dbReference type="Proteomes" id="UP000828236">
    <property type="component" value="Unassembled WGS sequence"/>
</dbReference>
<keyword evidence="1" id="KW-0698">rRNA processing</keyword>
<organism evidence="2">
    <name type="scientific">Dermatophagoides farinae</name>
    <name type="common">American house dust mite</name>
    <dbReference type="NCBI Taxonomy" id="6954"/>
    <lineage>
        <taxon>Eukaryota</taxon>
        <taxon>Metazoa</taxon>
        <taxon>Ecdysozoa</taxon>
        <taxon>Arthropoda</taxon>
        <taxon>Chelicerata</taxon>
        <taxon>Arachnida</taxon>
        <taxon>Acari</taxon>
        <taxon>Acariformes</taxon>
        <taxon>Sarcoptiformes</taxon>
        <taxon>Astigmata</taxon>
        <taxon>Psoroptidia</taxon>
        <taxon>Analgoidea</taxon>
        <taxon>Pyroglyphidae</taxon>
        <taxon>Dermatophagoidinae</taxon>
        <taxon>Dermatophagoides</taxon>
    </lineage>
</organism>
<sequence>MASNTTSLARQLEKLKLPQTSSHNERFGSVSFLYDFFQAKTIDLDTHYSTAIISLENLIQIDGHFRSYKTTLFHESSKKFDRAIENKETNKQLNDQIDEFLFRISKYFQLTDAHKVLEYMIQRYRINEYNVDSLIGAFFPYHETRMFVRLLQTCSAIKNPRNYRFYWMKKFQENGVPITKSSLLKHCIADLEFTHYVTDSIFKALRYDPDNSVFPSFLLSFCLNLLQRSTKDMIVSHILSVISRCIRREDKQLFIVAYTTFSHLCNLIRLEITIVEKILKSFFHPKLTISQPTLIAFEIIIKCQDITVLPKYFVQNNFINLLISLSTDLKLEHLPRAVILNILMQNDSNKFDAQTYKNYLHVLLETFANSSDTVMSIVSWMNNFDNVDDNSLSHQFICHTTKLLEKMYPDYFDLAISSLPMIRNLSKYLKSIRYSLAGNSKTPLYLGVEHSSEKIRQQSFLYLAKNFTNLIENLDINDMRFIRTILLKNLAKQDFQNQKEKLEILLKIFKVKDKIFNILTDEEFEQITLEQMRCIQSQITDPNVENDVDLFKLFIKLKHLLIEIYCTKSYGDYCRDFSTEDYLGRLLNDEIQQLMILCFLSTDYQLSTLILDSEYAKTNPLFQIIREQNQNFITFDDFKMLEDEKQLEQLKLFSLNILNGIALFLNQNQRRLFPKPNILQSLSSNSNLRFKFLLIYSMIKMLQNHPIDCGEQQGQIVCQFTVDLFFHLLNIGINISSRSEVKISSVNEYAKMNMDDYFLYELYNFNDKSISLLISGYILYCLMNQKSSMNDDLPSTADWYLTDVGNNMINYDFYYKIYCLLMYYSTPNEMKPISKKIYKFFRHLFSTFIMEKIQNHHAGLKFFLPSIVNHDSSIQQQTLIVLVNLFKHSSTSTSSILIDSLCTNSQYLVAYLLALTSSKTSTRQMAISNIKQIVMNEKLTNGLKSFIQIIIDEQQSLILTDENAITILLGRLQDHPIVNELLQTIIFILTANGSKIKAFHKVALLKLLRYCNLKIKSIVFEYYTDFLSSANKFIDLDEELQLKEIVHYYDYKIFDTSKELFNENQENSALKFLLKSIECSGSILTEDISTQIYRLITPERFQMILEENMEFALKFVQTLLKTQLSLSEKSPSSMINYGQLITTIEQRLRTLTFDENFAIQMMNFCYQLMMFTKQL</sequence>
<keyword evidence="1" id="KW-0539">Nucleus</keyword>
<dbReference type="PANTHER" id="PTHR13457">
    <property type="entry name" value="BAP28"/>
    <property type="match status" value="1"/>
</dbReference>
<dbReference type="InterPro" id="IPR040191">
    <property type="entry name" value="UTP10"/>
</dbReference>
<dbReference type="AlphaFoldDB" id="A0A9D4P1I6"/>
<gene>
    <name evidence="2" type="ORF">HUG17_9741</name>
</gene>
<comment type="subcellular location">
    <subcellularLocation>
        <location evidence="1">Nucleus</location>
        <location evidence="1">Nucleolus</location>
    </subcellularLocation>
</comment>
<dbReference type="GO" id="GO:0034455">
    <property type="term" value="C:t-UTP complex"/>
    <property type="evidence" value="ECO:0007669"/>
    <property type="project" value="TreeGrafter"/>
</dbReference>
<reference evidence="2" key="2">
    <citation type="journal article" date="2021" name="World Allergy Organ. J.">
        <title>Chromosome-level assembly of Dermatophagoides farinae genome and transcriptome reveals two novel allergens Der f 37 and Der f 39.</title>
        <authorList>
            <person name="Chen J."/>
            <person name="Cai Z."/>
            <person name="Fan D."/>
            <person name="Hu J."/>
            <person name="Hou Y."/>
            <person name="He Y."/>
            <person name="Zhang Z."/>
            <person name="Zhao Z."/>
            <person name="Gao P."/>
            <person name="Hu W."/>
            <person name="Sun J."/>
            <person name="Li J."/>
            <person name="Ji K."/>
        </authorList>
    </citation>
    <scope>NUCLEOTIDE SEQUENCE</scope>
    <source>
        <strain evidence="2">JKM2019</strain>
    </source>
</reference>
<comment type="caution">
    <text evidence="2">The sequence shown here is derived from an EMBL/GenBank/DDBJ whole genome shotgun (WGS) entry which is preliminary data.</text>
</comment>
<evidence type="ECO:0000313" key="2">
    <source>
        <dbReference type="EMBL" id="KAH7643050.1"/>
    </source>
</evidence>
<dbReference type="GO" id="GO:0032040">
    <property type="term" value="C:small-subunit processome"/>
    <property type="evidence" value="ECO:0007669"/>
    <property type="project" value="TreeGrafter"/>
</dbReference>
<proteinExistence type="inferred from homology"/>
<dbReference type="GO" id="GO:0030686">
    <property type="term" value="C:90S preribosome"/>
    <property type="evidence" value="ECO:0007669"/>
    <property type="project" value="TreeGrafter"/>
</dbReference>
<dbReference type="GO" id="GO:0000462">
    <property type="term" value="P:maturation of SSU-rRNA from tricistronic rRNA transcript (SSU-rRNA, 5.8S rRNA, LSU-rRNA)"/>
    <property type="evidence" value="ECO:0007669"/>
    <property type="project" value="TreeGrafter"/>
</dbReference>
<keyword evidence="1" id="KW-0687">Ribonucleoprotein</keyword>
<protein>
    <recommendedName>
        <fullName evidence="1">HEAT repeat-containing protein 1</fullName>
    </recommendedName>
</protein>
<reference evidence="2" key="1">
    <citation type="submission" date="2020-06" db="EMBL/GenBank/DDBJ databases">
        <authorList>
            <person name="Ji K."/>
            <person name="Li J."/>
        </authorList>
    </citation>
    <scope>NUCLEOTIDE SEQUENCE</scope>
    <source>
        <strain evidence="2">JKM2019</strain>
        <tissue evidence="2">Whole body</tissue>
    </source>
</reference>
<accession>A0A9D4P1I6</accession>
<dbReference type="EMBL" id="SDOV01000003">
    <property type="protein sequence ID" value="KAH7643050.1"/>
    <property type="molecule type" value="Genomic_DNA"/>
</dbReference>
<dbReference type="GO" id="GO:0030515">
    <property type="term" value="F:snoRNA binding"/>
    <property type="evidence" value="ECO:0007669"/>
    <property type="project" value="TreeGrafter"/>
</dbReference>
<keyword evidence="1" id="KW-0690">Ribosome biogenesis</keyword>
<comment type="similarity">
    <text evidence="1">Belongs to the HEATR1/UTP10 family.</text>
</comment>
<dbReference type="GO" id="GO:0045943">
    <property type="term" value="P:positive regulation of transcription by RNA polymerase I"/>
    <property type="evidence" value="ECO:0007669"/>
    <property type="project" value="TreeGrafter"/>
</dbReference>
<evidence type="ECO:0000256" key="1">
    <source>
        <dbReference type="RuleBase" id="RU367065"/>
    </source>
</evidence>
<comment type="function">
    <text evidence="1">Involved in nucleolar processing of pre-18S ribosomal RNA.</text>
</comment>